<evidence type="ECO:0000313" key="4">
    <source>
        <dbReference type="Proteomes" id="UP000030012"/>
    </source>
</evidence>
<dbReference type="AlphaFoldDB" id="A0A0A0I5A3"/>
<dbReference type="PANTHER" id="PTHR34580">
    <property type="match status" value="1"/>
</dbReference>
<evidence type="ECO:0008006" key="5">
    <source>
        <dbReference type="Google" id="ProtNLM"/>
    </source>
</evidence>
<dbReference type="RefSeq" id="WP_039256002.1">
    <property type="nucleotide sequence ID" value="NZ_JENJ01000055.1"/>
</dbReference>
<proteinExistence type="predicted"/>
<sequence>MGKVSNAIKMLILLKSRGKMKIKELAEILEVNERSIRMYKNELEQAQIYINSTSGKYGGYELDTDVFIPNFKLTEKEYKALNMAKDFLKSNNFVLLKEYITALDNVNCSRRCNETMDLSQYNYFVSNNKLNYNLENEKKTWKERIWGQNQVIAENESNNSIIFEAKMKDTEETKTWILGMGSSAVVLEPAEFINKIKNELQETTKLYK</sequence>
<dbReference type="Pfam" id="PF25583">
    <property type="entry name" value="WCX"/>
    <property type="match status" value="1"/>
</dbReference>
<feature type="domain" description="WCX" evidence="2">
    <location>
        <begin position="143"/>
        <end position="202"/>
    </location>
</feature>
<dbReference type="InterPro" id="IPR057727">
    <property type="entry name" value="WCX_dom"/>
</dbReference>
<dbReference type="InterPro" id="IPR036388">
    <property type="entry name" value="WH-like_DNA-bd_sf"/>
</dbReference>
<dbReference type="InterPro" id="IPR013196">
    <property type="entry name" value="HTH_11"/>
</dbReference>
<protein>
    <recommendedName>
        <fullName evidence="5">Transcriptional regulator</fullName>
    </recommendedName>
</protein>
<evidence type="ECO:0000259" key="1">
    <source>
        <dbReference type="Pfam" id="PF08279"/>
    </source>
</evidence>
<dbReference type="OrthoDB" id="9767131at2"/>
<dbReference type="InterPro" id="IPR051534">
    <property type="entry name" value="CBASS_pafABC_assoc_protein"/>
</dbReference>
<organism evidence="3 4">
    <name type="scientific">Clostridium novyi A str. 4552</name>
    <dbReference type="NCBI Taxonomy" id="1444289"/>
    <lineage>
        <taxon>Bacteria</taxon>
        <taxon>Bacillati</taxon>
        <taxon>Bacillota</taxon>
        <taxon>Clostridia</taxon>
        <taxon>Eubacteriales</taxon>
        <taxon>Clostridiaceae</taxon>
        <taxon>Clostridium</taxon>
    </lineage>
</organism>
<evidence type="ECO:0000259" key="2">
    <source>
        <dbReference type="Pfam" id="PF25583"/>
    </source>
</evidence>
<gene>
    <name evidence="3" type="ORF">Z968_10690</name>
</gene>
<dbReference type="InterPro" id="IPR036390">
    <property type="entry name" value="WH_DNA-bd_sf"/>
</dbReference>
<accession>A0A0A0I5A3</accession>
<feature type="domain" description="Helix-turn-helix type 11" evidence="1">
    <location>
        <begin position="9"/>
        <end position="60"/>
    </location>
</feature>
<dbReference type="EMBL" id="JENJ01000055">
    <property type="protein sequence ID" value="KGM94850.1"/>
    <property type="molecule type" value="Genomic_DNA"/>
</dbReference>
<dbReference type="SUPFAM" id="SSF46785">
    <property type="entry name" value="Winged helix' DNA-binding domain"/>
    <property type="match status" value="1"/>
</dbReference>
<dbReference type="Gene3D" id="1.10.10.10">
    <property type="entry name" value="Winged helix-like DNA-binding domain superfamily/Winged helix DNA-binding domain"/>
    <property type="match status" value="1"/>
</dbReference>
<reference evidence="3 4" key="1">
    <citation type="submission" date="2014-01" db="EMBL/GenBank/DDBJ databases">
        <title>Plasmidome dynamics in the species complex Clostridium novyi sensu lato converts strains of independent lineages into distinctly different pathogens.</title>
        <authorList>
            <person name="Skarin H."/>
            <person name="Segerman B."/>
        </authorList>
    </citation>
    <scope>NUCLEOTIDE SEQUENCE [LARGE SCALE GENOMIC DNA]</scope>
    <source>
        <strain evidence="3 4">4552</strain>
    </source>
</reference>
<dbReference type="Pfam" id="PF08279">
    <property type="entry name" value="HTH_11"/>
    <property type="match status" value="1"/>
</dbReference>
<dbReference type="Proteomes" id="UP000030012">
    <property type="component" value="Unassembled WGS sequence"/>
</dbReference>
<name>A0A0A0I5A3_CLONO</name>
<dbReference type="PANTHER" id="PTHR34580:SF1">
    <property type="entry name" value="PROTEIN PAFC"/>
    <property type="match status" value="1"/>
</dbReference>
<evidence type="ECO:0000313" key="3">
    <source>
        <dbReference type="EMBL" id="KGM94850.1"/>
    </source>
</evidence>
<comment type="caution">
    <text evidence="3">The sequence shown here is derived from an EMBL/GenBank/DDBJ whole genome shotgun (WGS) entry which is preliminary data.</text>
</comment>